<name>A0ACC1P5Q8_9PEZI</name>
<dbReference type="Proteomes" id="UP001143856">
    <property type="component" value="Unassembled WGS sequence"/>
</dbReference>
<protein>
    <submittedName>
        <fullName evidence="1">Uncharacterized protein</fullName>
    </submittedName>
</protein>
<organism evidence="1 2">
    <name type="scientific">Xylaria curta</name>
    <dbReference type="NCBI Taxonomy" id="42375"/>
    <lineage>
        <taxon>Eukaryota</taxon>
        <taxon>Fungi</taxon>
        <taxon>Dikarya</taxon>
        <taxon>Ascomycota</taxon>
        <taxon>Pezizomycotina</taxon>
        <taxon>Sordariomycetes</taxon>
        <taxon>Xylariomycetidae</taxon>
        <taxon>Xylariales</taxon>
        <taxon>Xylariaceae</taxon>
        <taxon>Xylaria</taxon>
    </lineage>
</organism>
<sequence>MATSNTKSRDGLKVLHASLFRMGTLSMAKAYRILGFKPFHALDDPERVNWVQLEKAAEATWPSVSDARPIPPFARKDWDELWGNEYDVVCETSGPFTLELLRAYPDAKVVIVQRDYGSWWPSFQSDVLDPLFRPFIGFQMFLAWHLAGFRAGHAMRKILFGFFNAKTKEEIEAHGRETYEKFFQDIKDNVPPERRLEYKMGSGWEPLCEFLGKAVPDVPFPSNEPEPHTEGLA</sequence>
<evidence type="ECO:0000313" key="1">
    <source>
        <dbReference type="EMBL" id="KAJ2987293.1"/>
    </source>
</evidence>
<proteinExistence type="predicted"/>
<gene>
    <name evidence="1" type="ORF">NUW58_g4587</name>
</gene>
<accession>A0ACC1P5Q8</accession>
<dbReference type="EMBL" id="JAPDGR010000814">
    <property type="protein sequence ID" value="KAJ2987293.1"/>
    <property type="molecule type" value="Genomic_DNA"/>
</dbReference>
<evidence type="ECO:0000313" key="2">
    <source>
        <dbReference type="Proteomes" id="UP001143856"/>
    </source>
</evidence>
<comment type="caution">
    <text evidence="1">The sequence shown here is derived from an EMBL/GenBank/DDBJ whole genome shotgun (WGS) entry which is preliminary data.</text>
</comment>
<reference evidence="1" key="1">
    <citation type="submission" date="2022-10" db="EMBL/GenBank/DDBJ databases">
        <title>Genome Sequence of Xylaria curta.</title>
        <authorList>
            <person name="Buettner E."/>
        </authorList>
    </citation>
    <scope>NUCLEOTIDE SEQUENCE</scope>
    <source>
        <strain evidence="1">Babe10</strain>
    </source>
</reference>
<keyword evidence="2" id="KW-1185">Reference proteome</keyword>